<proteinExistence type="predicted"/>
<evidence type="ECO:0000313" key="1">
    <source>
        <dbReference type="EMBL" id="GHC45432.1"/>
    </source>
</evidence>
<sequence>MHEEIGEQQADITRLLLHHIHAPLAGTQLIRGVLPVPPPAEAIRIVTGSEHACAPDELIAYEIPLRTDDGLLTAYDIIGILRSVLTGTHFHPNDRVSTMMGMRLVRVEQTDVEPAADTPDDNALRILRTIACPFIEDQSSTRLRGFLFTGQDRFRLYLDTTETPGVVATDVRLSGAITALTAALPSLITEEERWTADDSDPHCSRAVDLTHW</sequence>
<accession>A0A918TG87</accession>
<dbReference type="RefSeq" id="WP_190109391.1">
    <property type="nucleotide sequence ID" value="NZ_BMVB01000005.1"/>
</dbReference>
<reference evidence="1" key="1">
    <citation type="journal article" date="2014" name="Int. J. Syst. Evol. Microbiol.">
        <title>Complete genome sequence of Corynebacterium casei LMG S-19264T (=DSM 44701T), isolated from a smear-ripened cheese.</title>
        <authorList>
            <consortium name="US DOE Joint Genome Institute (JGI-PGF)"/>
            <person name="Walter F."/>
            <person name="Albersmeier A."/>
            <person name="Kalinowski J."/>
            <person name="Ruckert C."/>
        </authorList>
    </citation>
    <scope>NUCLEOTIDE SEQUENCE</scope>
    <source>
        <strain evidence="1">JCM 4633</strain>
    </source>
</reference>
<dbReference type="AlphaFoldDB" id="A0A918TG87"/>
<reference evidence="1" key="2">
    <citation type="submission" date="2020-09" db="EMBL/GenBank/DDBJ databases">
        <authorList>
            <person name="Sun Q."/>
            <person name="Ohkuma M."/>
        </authorList>
    </citation>
    <scope>NUCLEOTIDE SEQUENCE</scope>
    <source>
        <strain evidence="1">JCM 4633</strain>
    </source>
</reference>
<dbReference type="EMBL" id="BMVB01000005">
    <property type="protein sequence ID" value="GHC45432.1"/>
    <property type="molecule type" value="Genomic_DNA"/>
</dbReference>
<evidence type="ECO:0000313" key="2">
    <source>
        <dbReference type="Proteomes" id="UP000646244"/>
    </source>
</evidence>
<gene>
    <name evidence="1" type="ORF">GCM10010507_20880</name>
</gene>
<comment type="caution">
    <text evidence="1">The sequence shown here is derived from an EMBL/GenBank/DDBJ whole genome shotgun (WGS) entry which is preliminary data.</text>
</comment>
<dbReference type="Proteomes" id="UP000646244">
    <property type="component" value="Unassembled WGS sequence"/>
</dbReference>
<organism evidence="1 2">
    <name type="scientific">Streptomyces cinnamoneus</name>
    <name type="common">Streptoverticillium cinnamoneum</name>
    <dbReference type="NCBI Taxonomy" id="53446"/>
    <lineage>
        <taxon>Bacteria</taxon>
        <taxon>Bacillati</taxon>
        <taxon>Actinomycetota</taxon>
        <taxon>Actinomycetes</taxon>
        <taxon>Kitasatosporales</taxon>
        <taxon>Streptomycetaceae</taxon>
        <taxon>Streptomyces</taxon>
        <taxon>Streptomyces cinnamoneus group</taxon>
    </lineage>
</organism>
<name>A0A918TG87_STRCJ</name>
<protein>
    <submittedName>
        <fullName evidence="1">Uncharacterized protein</fullName>
    </submittedName>
</protein>